<dbReference type="Pfam" id="PF00403">
    <property type="entry name" value="HMA"/>
    <property type="match status" value="1"/>
</dbReference>
<evidence type="ECO:0000256" key="1">
    <source>
        <dbReference type="ARBA" id="ARBA00022723"/>
    </source>
</evidence>
<dbReference type="RefSeq" id="WP_126538424.1">
    <property type="nucleotide sequence ID" value="NZ_BSPM01000009.1"/>
</dbReference>
<dbReference type="InterPro" id="IPR017969">
    <property type="entry name" value="Heavy-metal-associated_CS"/>
</dbReference>
<keyword evidence="4" id="KW-1185">Reference proteome</keyword>
<evidence type="ECO:0000259" key="2">
    <source>
        <dbReference type="PROSITE" id="PS50846"/>
    </source>
</evidence>
<proteinExistence type="predicted"/>
<dbReference type="InterPro" id="IPR036163">
    <property type="entry name" value="HMA_dom_sf"/>
</dbReference>
<dbReference type="AlphaFoldDB" id="A0A4R6RBE7"/>
<dbReference type="EMBL" id="SNXY01000009">
    <property type="protein sequence ID" value="TDP83463.1"/>
    <property type="molecule type" value="Genomic_DNA"/>
</dbReference>
<dbReference type="PROSITE" id="PS50846">
    <property type="entry name" value="HMA_2"/>
    <property type="match status" value="1"/>
</dbReference>
<keyword evidence="1" id="KW-0479">Metal-binding</keyword>
<comment type="caution">
    <text evidence="3">The sequence shown here is derived from an EMBL/GenBank/DDBJ whole genome shotgun (WGS) entry which is preliminary data.</text>
</comment>
<dbReference type="SUPFAM" id="SSF55008">
    <property type="entry name" value="HMA, heavy metal-associated domain"/>
    <property type="match status" value="1"/>
</dbReference>
<evidence type="ECO:0000313" key="3">
    <source>
        <dbReference type="EMBL" id="TDP83463.1"/>
    </source>
</evidence>
<dbReference type="Proteomes" id="UP000294547">
    <property type="component" value="Unassembled WGS sequence"/>
</dbReference>
<dbReference type="OrthoDB" id="9801832at2"/>
<accession>A0A4R6RBE7</accession>
<dbReference type="CDD" id="cd00371">
    <property type="entry name" value="HMA"/>
    <property type="match status" value="1"/>
</dbReference>
<dbReference type="InterPro" id="IPR006121">
    <property type="entry name" value="HMA_dom"/>
</dbReference>
<evidence type="ECO:0000313" key="4">
    <source>
        <dbReference type="Proteomes" id="UP000294547"/>
    </source>
</evidence>
<dbReference type="GO" id="GO:0046872">
    <property type="term" value="F:metal ion binding"/>
    <property type="evidence" value="ECO:0007669"/>
    <property type="project" value="UniProtKB-KW"/>
</dbReference>
<feature type="domain" description="HMA" evidence="2">
    <location>
        <begin position="1"/>
        <end position="63"/>
    </location>
</feature>
<sequence>MIELDVGGMTCGGCAKAVEKAVARTDPAAKVTVDLPTGKVRIESATPAAAFAEAIEAAGYEVAA</sequence>
<name>A0A4R6RBE7_9HYPH</name>
<protein>
    <submittedName>
        <fullName evidence="3">Copper chaperone</fullName>
    </submittedName>
</protein>
<reference evidence="3 4" key="1">
    <citation type="submission" date="2019-03" db="EMBL/GenBank/DDBJ databases">
        <title>Genomic Encyclopedia of Type Strains, Phase IV (KMG-IV): sequencing the most valuable type-strain genomes for metagenomic binning, comparative biology and taxonomic classification.</title>
        <authorList>
            <person name="Goeker M."/>
        </authorList>
    </citation>
    <scope>NUCLEOTIDE SEQUENCE [LARGE SCALE GENOMIC DNA]</scope>
    <source>
        <strain evidence="3 4">DSM 102969</strain>
    </source>
</reference>
<organism evidence="3 4">
    <name type="scientific">Oharaeibacter diazotrophicus</name>
    <dbReference type="NCBI Taxonomy" id="1920512"/>
    <lineage>
        <taxon>Bacteria</taxon>
        <taxon>Pseudomonadati</taxon>
        <taxon>Pseudomonadota</taxon>
        <taxon>Alphaproteobacteria</taxon>
        <taxon>Hyphomicrobiales</taxon>
        <taxon>Pleomorphomonadaceae</taxon>
        <taxon>Oharaeibacter</taxon>
    </lineage>
</organism>
<gene>
    <name evidence="3" type="ORF">EDD54_3425</name>
</gene>
<dbReference type="PROSITE" id="PS01047">
    <property type="entry name" value="HMA_1"/>
    <property type="match status" value="1"/>
</dbReference>
<dbReference type="Gene3D" id="3.30.70.100">
    <property type="match status" value="1"/>
</dbReference>